<comment type="subunit">
    <text evidence="2">Interacts transiently with the RNA polymerase catalytic core formed by RpoA, RpoB, RpoC and RpoZ (2 alpha, 1 beta, 1 beta' and 1 omega subunit) to form the RNA polymerase holoenzyme that can initiate transcription.</text>
</comment>
<sequence length="355" mass="39231">MTQATQVTPVDAVAVELDRYRSELTGFCYRMLGGVFDADDAVQETMLRAWRAYDRFEGRASLRSWLYRIATNVCFDHLGSAAHRRERPMGLGAAQEPTLENFGETLAEDRWVEPVPDDAVLPREGDPAQVAVGHESIRLAFVAALQHLPPRQRAVLVLREVLRWSAAETADLLDMSVAAVNSALQRARATLDEKAPTPEATAHTPGEAWRDAMLERYLDAFERYDMDALVALLREDAHLNMPPYAMWVRGPRDIAAWMLGPGAECRGSRCVPVRANGSPAFGQYRPDPVRGGHFAWGLVVLETDADQVTGITTFLDVASWFPRFGLPLRLDDGTHDDATHHDAADDGGLSRSSAP</sequence>
<dbReference type="GO" id="GO:0003677">
    <property type="term" value="F:DNA binding"/>
    <property type="evidence" value="ECO:0007669"/>
    <property type="project" value="InterPro"/>
</dbReference>
<feature type="domain" description="RNA polymerase sigma factor 70 region 4 type 2" evidence="7">
    <location>
        <begin position="139"/>
        <end position="191"/>
    </location>
</feature>
<proteinExistence type="inferred from homology"/>
<dbReference type="PANTHER" id="PTHR43133:SF65">
    <property type="entry name" value="ECF RNA POLYMERASE SIGMA FACTOR SIGG"/>
    <property type="match status" value="1"/>
</dbReference>
<dbReference type="Pfam" id="PF04542">
    <property type="entry name" value="Sigma70_r2"/>
    <property type="match status" value="1"/>
</dbReference>
<dbReference type="RefSeq" id="WP_130416009.1">
    <property type="nucleotide sequence ID" value="NZ_SGWX01000001.1"/>
</dbReference>
<dbReference type="NCBIfam" id="NF006089">
    <property type="entry name" value="PRK08241.1"/>
    <property type="match status" value="1"/>
</dbReference>
<dbReference type="SUPFAM" id="SSF88659">
    <property type="entry name" value="Sigma3 and sigma4 domains of RNA polymerase sigma factors"/>
    <property type="match status" value="1"/>
</dbReference>
<evidence type="ECO:0000259" key="8">
    <source>
        <dbReference type="Pfam" id="PF12680"/>
    </source>
</evidence>
<feature type="domain" description="SnoaL-like" evidence="8">
    <location>
        <begin position="215"/>
        <end position="280"/>
    </location>
</feature>
<dbReference type="NCBIfam" id="TIGR02937">
    <property type="entry name" value="sigma70-ECF"/>
    <property type="match status" value="1"/>
</dbReference>
<keyword evidence="5" id="KW-0804">Transcription</keyword>
<dbReference type="InterPro" id="IPR039425">
    <property type="entry name" value="RNA_pol_sigma-70-like"/>
</dbReference>
<dbReference type="AlphaFoldDB" id="A0A4Q7M635"/>
<dbReference type="EMBL" id="SGWX01000001">
    <property type="protein sequence ID" value="RZS62523.1"/>
    <property type="molecule type" value="Genomic_DNA"/>
</dbReference>
<dbReference type="Gene3D" id="3.10.450.50">
    <property type="match status" value="1"/>
</dbReference>
<evidence type="ECO:0000256" key="2">
    <source>
        <dbReference type="ARBA" id="ARBA00011344"/>
    </source>
</evidence>
<reference evidence="9 10" key="1">
    <citation type="submission" date="2019-02" db="EMBL/GenBank/DDBJ databases">
        <title>Sequencing the genomes of 1000 actinobacteria strains.</title>
        <authorList>
            <person name="Klenk H.-P."/>
        </authorList>
    </citation>
    <scope>NUCLEOTIDE SEQUENCE [LARGE SCALE GENOMIC DNA]</scope>
    <source>
        <strain evidence="9 10">DSM 16932</strain>
    </source>
</reference>
<dbReference type="Proteomes" id="UP000293852">
    <property type="component" value="Unassembled WGS sequence"/>
</dbReference>
<evidence type="ECO:0000259" key="7">
    <source>
        <dbReference type="Pfam" id="PF08281"/>
    </source>
</evidence>
<comment type="caution">
    <text evidence="9">The sequence shown here is derived from an EMBL/GenBank/DDBJ whole genome shotgun (WGS) entry which is preliminary data.</text>
</comment>
<dbReference type="InterPro" id="IPR037401">
    <property type="entry name" value="SnoaL-like"/>
</dbReference>
<evidence type="ECO:0000256" key="4">
    <source>
        <dbReference type="ARBA" id="ARBA00023082"/>
    </source>
</evidence>
<feature type="domain" description="RNA polymerase sigma-70 region 2" evidence="6">
    <location>
        <begin position="18"/>
        <end position="81"/>
    </location>
</feature>
<protein>
    <submittedName>
        <fullName evidence="9">RNA polymerase sigma-70 factor (ECF subfamily)</fullName>
    </submittedName>
</protein>
<dbReference type="SUPFAM" id="SSF54427">
    <property type="entry name" value="NTF2-like"/>
    <property type="match status" value="1"/>
</dbReference>
<dbReference type="Gene3D" id="1.10.10.10">
    <property type="entry name" value="Winged helix-like DNA-binding domain superfamily/Winged helix DNA-binding domain"/>
    <property type="match status" value="1"/>
</dbReference>
<evidence type="ECO:0000259" key="6">
    <source>
        <dbReference type="Pfam" id="PF04542"/>
    </source>
</evidence>
<dbReference type="InterPro" id="IPR036388">
    <property type="entry name" value="WH-like_DNA-bd_sf"/>
</dbReference>
<dbReference type="InterPro" id="IPR013325">
    <property type="entry name" value="RNA_pol_sigma_r2"/>
</dbReference>
<name>A0A4Q7M635_9MICO</name>
<dbReference type="InterPro" id="IPR013249">
    <property type="entry name" value="RNA_pol_sigma70_r4_t2"/>
</dbReference>
<gene>
    <name evidence="9" type="ORF">EV386_2859</name>
</gene>
<dbReference type="SUPFAM" id="SSF88946">
    <property type="entry name" value="Sigma2 domain of RNA polymerase sigma factors"/>
    <property type="match status" value="1"/>
</dbReference>
<evidence type="ECO:0000313" key="9">
    <source>
        <dbReference type="EMBL" id="RZS62523.1"/>
    </source>
</evidence>
<dbReference type="InterPro" id="IPR013324">
    <property type="entry name" value="RNA_pol_sigma_r3/r4-like"/>
</dbReference>
<evidence type="ECO:0000256" key="1">
    <source>
        <dbReference type="ARBA" id="ARBA00010641"/>
    </source>
</evidence>
<keyword evidence="4" id="KW-0731">Sigma factor</keyword>
<dbReference type="NCBIfam" id="TIGR02960">
    <property type="entry name" value="SigX5"/>
    <property type="match status" value="1"/>
</dbReference>
<dbReference type="GO" id="GO:0016987">
    <property type="term" value="F:sigma factor activity"/>
    <property type="evidence" value="ECO:0007669"/>
    <property type="project" value="UniProtKB-KW"/>
</dbReference>
<organism evidence="9 10">
    <name type="scientific">Xylanimonas ulmi</name>
    <dbReference type="NCBI Taxonomy" id="228973"/>
    <lineage>
        <taxon>Bacteria</taxon>
        <taxon>Bacillati</taxon>
        <taxon>Actinomycetota</taxon>
        <taxon>Actinomycetes</taxon>
        <taxon>Micrococcales</taxon>
        <taxon>Promicromonosporaceae</taxon>
        <taxon>Xylanimonas</taxon>
    </lineage>
</organism>
<comment type="similarity">
    <text evidence="1">Belongs to the sigma-70 factor family. ECF subfamily.</text>
</comment>
<dbReference type="Gene3D" id="1.10.1740.10">
    <property type="match status" value="1"/>
</dbReference>
<dbReference type="OrthoDB" id="7376212at2"/>
<evidence type="ECO:0000313" key="10">
    <source>
        <dbReference type="Proteomes" id="UP000293852"/>
    </source>
</evidence>
<dbReference type="InterPro" id="IPR032710">
    <property type="entry name" value="NTF2-like_dom_sf"/>
</dbReference>
<keyword evidence="10" id="KW-1185">Reference proteome</keyword>
<dbReference type="InterPro" id="IPR014284">
    <property type="entry name" value="RNA_pol_sigma-70_dom"/>
</dbReference>
<evidence type="ECO:0000256" key="5">
    <source>
        <dbReference type="ARBA" id="ARBA00023163"/>
    </source>
</evidence>
<dbReference type="Pfam" id="PF08281">
    <property type="entry name" value="Sigma70_r4_2"/>
    <property type="match status" value="1"/>
</dbReference>
<dbReference type="Pfam" id="PF12680">
    <property type="entry name" value="SnoaL_2"/>
    <property type="match status" value="1"/>
</dbReference>
<evidence type="ECO:0000256" key="3">
    <source>
        <dbReference type="ARBA" id="ARBA00023015"/>
    </source>
</evidence>
<dbReference type="PANTHER" id="PTHR43133">
    <property type="entry name" value="RNA POLYMERASE ECF-TYPE SIGMA FACTO"/>
    <property type="match status" value="1"/>
</dbReference>
<dbReference type="CDD" id="cd06171">
    <property type="entry name" value="Sigma70_r4"/>
    <property type="match status" value="1"/>
</dbReference>
<dbReference type="GO" id="GO:0006352">
    <property type="term" value="P:DNA-templated transcription initiation"/>
    <property type="evidence" value="ECO:0007669"/>
    <property type="project" value="InterPro"/>
</dbReference>
<accession>A0A4Q7M635</accession>
<dbReference type="InterPro" id="IPR007627">
    <property type="entry name" value="RNA_pol_sigma70_r2"/>
</dbReference>
<dbReference type="InterPro" id="IPR014305">
    <property type="entry name" value="RNA_pol_sigma-G_actinobac"/>
</dbReference>
<keyword evidence="3" id="KW-0805">Transcription regulation</keyword>